<proteinExistence type="predicted"/>
<keyword evidence="3" id="KW-1185">Reference proteome</keyword>
<sequence>MEECRPLGFLIGLPFAVLSLVISIVGVAVWLVGSVLSCVCPCCCCCAAVANLAMDLIQLPFTVIRCFVDQIPC</sequence>
<accession>A0AAV8PKZ2</accession>
<evidence type="ECO:0000313" key="3">
    <source>
        <dbReference type="Proteomes" id="UP001222027"/>
    </source>
</evidence>
<dbReference type="PANTHER" id="PTHR33834">
    <property type="entry name" value="SIGNALING PEPTIDE TAXIMIN 2"/>
    <property type="match status" value="1"/>
</dbReference>
<dbReference type="Proteomes" id="UP001222027">
    <property type="component" value="Unassembled WGS sequence"/>
</dbReference>
<keyword evidence="1" id="KW-0812">Transmembrane</keyword>
<organism evidence="2 3">
    <name type="scientific">Ensete ventricosum</name>
    <name type="common">Abyssinian banana</name>
    <name type="synonym">Musa ensete</name>
    <dbReference type="NCBI Taxonomy" id="4639"/>
    <lineage>
        <taxon>Eukaryota</taxon>
        <taxon>Viridiplantae</taxon>
        <taxon>Streptophyta</taxon>
        <taxon>Embryophyta</taxon>
        <taxon>Tracheophyta</taxon>
        <taxon>Spermatophyta</taxon>
        <taxon>Magnoliopsida</taxon>
        <taxon>Liliopsida</taxon>
        <taxon>Zingiberales</taxon>
        <taxon>Musaceae</taxon>
        <taxon>Ensete</taxon>
    </lineage>
</organism>
<reference evidence="2 3" key="1">
    <citation type="submission" date="2022-12" db="EMBL/GenBank/DDBJ databases">
        <title>Chromosome-scale assembly of the Ensete ventricosum genome.</title>
        <authorList>
            <person name="Dussert Y."/>
            <person name="Stocks J."/>
            <person name="Wendawek A."/>
            <person name="Woldeyes F."/>
            <person name="Nichols R.A."/>
            <person name="Borrell J.S."/>
        </authorList>
    </citation>
    <scope>NUCLEOTIDE SEQUENCE [LARGE SCALE GENOMIC DNA]</scope>
    <source>
        <strain evidence="3">cv. Maze</strain>
        <tissue evidence="2">Seeds</tissue>
    </source>
</reference>
<dbReference type="PANTHER" id="PTHR33834:SF4">
    <property type="entry name" value="SIGNALING PEPTIDE TAXIMIN 2"/>
    <property type="match status" value="1"/>
</dbReference>
<protein>
    <submittedName>
        <fullName evidence="2">Uncharacterized protein</fullName>
    </submittedName>
</protein>
<dbReference type="EMBL" id="JAQQAF010000009">
    <property type="protein sequence ID" value="KAJ8458522.1"/>
    <property type="molecule type" value="Genomic_DNA"/>
</dbReference>
<dbReference type="InterPro" id="IPR055283">
    <property type="entry name" value="TAXIMIN_1/2"/>
</dbReference>
<name>A0AAV8PKZ2_ENSVE</name>
<feature type="transmembrane region" description="Helical" evidence="1">
    <location>
        <begin position="7"/>
        <end position="33"/>
    </location>
</feature>
<keyword evidence="1" id="KW-1133">Transmembrane helix</keyword>
<keyword evidence="1" id="KW-0472">Membrane</keyword>
<gene>
    <name evidence="2" type="ORF">OPV22_031448</name>
</gene>
<dbReference type="AlphaFoldDB" id="A0AAV8PKZ2"/>
<evidence type="ECO:0000313" key="2">
    <source>
        <dbReference type="EMBL" id="KAJ8458522.1"/>
    </source>
</evidence>
<evidence type="ECO:0000256" key="1">
    <source>
        <dbReference type="SAM" id="Phobius"/>
    </source>
</evidence>
<comment type="caution">
    <text evidence="2">The sequence shown here is derived from an EMBL/GenBank/DDBJ whole genome shotgun (WGS) entry which is preliminary data.</text>
</comment>